<evidence type="ECO:0000256" key="3">
    <source>
        <dbReference type="ARBA" id="ARBA00022692"/>
    </source>
</evidence>
<dbReference type="Gene3D" id="2.60.220.30">
    <property type="match status" value="1"/>
</dbReference>
<protein>
    <recommendedName>
        <fullName evidence="6">Netrin receptor UNC5</fullName>
    </recommendedName>
</protein>
<feature type="domain" description="Death" evidence="8">
    <location>
        <begin position="604"/>
        <end position="674"/>
    </location>
</feature>
<evidence type="ECO:0000313" key="10">
    <source>
        <dbReference type="EMBL" id="KAJ7392171.1"/>
    </source>
</evidence>
<evidence type="ECO:0000256" key="6">
    <source>
        <dbReference type="RuleBase" id="RU367033"/>
    </source>
</evidence>
<evidence type="ECO:0000256" key="7">
    <source>
        <dbReference type="SAM" id="MobiDB-lite"/>
    </source>
</evidence>
<feature type="compositionally biased region" description="Basic and acidic residues" evidence="7">
    <location>
        <begin position="178"/>
        <end position="190"/>
    </location>
</feature>
<feature type="transmembrane region" description="Helical" evidence="6">
    <location>
        <begin position="81"/>
        <end position="101"/>
    </location>
</feature>
<dbReference type="PANTHER" id="PTHR12582:SF47">
    <property type="entry name" value="NETRIN RECEPTOR UNC-5"/>
    <property type="match status" value="1"/>
</dbReference>
<dbReference type="PANTHER" id="PTHR12582">
    <property type="entry name" value="NETRIN RECEPTOR UNC5"/>
    <property type="match status" value="1"/>
</dbReference>
<evidence type="ECO:0000313" key="11">
    <source>
        <dbReference type="Proteomes" id="UP001163046"/>
    </source>
</evidence>
<sequence>MLNATSAVHVIKYVVTHEFGQTASCVFNLSVYDDSSSACSLTKECRNVKSTKPTANILAELCQSPLPPGCNIVKCLSDSQVIFLSVTLVLVLLVVVAVFLLRYANHHRKSRNQEIKFGAKDTLDHASHFVCRSSSYIEPATPSGKLKAASPTESEVFVFPAMSDVPAPYKELKVELNNEQKREKGRDYKRTNSSVSNKSTASELSRMMWNMVNIPENADPKMVAWGLVDHNGGKFTIGNTGVSLTIPRLAIPEGRTEGIYVAIVDQEKEHPQITSKESLLSPVVKCGPTGLKFQRPVILSMPHCALLEKGAWNLKVQYNESEPSTTADWKQLIDVSKQDGTEASHVVVEPNMVHLMVDHFTSFVVIGESASNQHAERTLLILAYVTPPEADRDCVVRVYCVGGTPAAVEDVHNYETTKYRGETIDPPKQLHFKDGGGDLLVKLTDHQPGWTTRLTTKKILFRDIWEGIERMPSCTFIFSLSDTSVSRFRATFEVKQNCQDGGEQEVNVVTSVKQGPIVNPDPRNNVVKQPNTNLTCACKASTSFPQTVSSPNLVDQSTALLYAGSGQMSSGYISIGFESLPTVHSLSRELRSKLSVILDPPHEADWKVLAENIGLSNKDIRWIDSRKAHSPTDTLFNYWEMVYGMKCQYPLQTLADIFQKMGRDDAAKLVEAELLPPRETSV</sequence>
<dbReference type="AlphaFoldDB" id="A0A9X0DA51"/>
<comment type="caution">
    <text evidence="10">The sequence shown here is derived from an EMBL/GenBank/DDBJ whole genome shotgun (WGS) entry which is preliminary data.</text>
</comment>
<dbReference type="Pfam" id="PF00531">
    <property type="entry name" value="Death"/>
    <property type="match status" value="1"/>
</dbReference>
<evidence type="ECO:0000259" key="8">
    <source>
        <dbReference type="PROSITE" id="PS50017"/>
    </source>
</evidence>
<organism evidence="10 11">
    <name type="scientific">Desmophyllum pertusum</name>
    <dbReference type="NCBI Taxonomy" id="174260"/>
    <lineage>
        <taxon>Eukaryota</taxon>
        <taxon>Metazoa</taxon>
        <taxon>Cnidaria</taxon>
        <taxon>Anthozoa</taxon>
        <taxon>Hexacorallia</taxon>
        <taxon>Scleractinia</taxon>
        <taxon>Caryophylliina</taxon>
        <taxon>Caryophylliidae</taxon>
        <taxon>Desmophyllum</taxon>
    </lineage>
</organism>
<dbReference type="GO" id="GO:0005042">
    <property type="term" value="F:netrin receptor activity"/>
    <property type="evidence" value="ECO:0007669"/>
    <property type="project" value="UniProtKB-UniRule"/>
</dbReference>
<dbReference type="InterPro" id="IPR037936">
    <property type="entry name" value="UNC5A-D"/>
</dbReference>
<evidence type="ECO:0000256" key="5">
    <source>
        <dbReference type="ARBA" id="ARBA00023136"/>
    </source>
</evidence>
<evidence type="ECO:0000259" key="9">
    <source>
        <dbReference type="PROSITE" id="PS51145"/>
    </source>
</evidence>
<dbReference type="PROSITE" id="PS50017">
    <property type="entry name" value="DEATH_DOMAIN"/>
    <property type="match status" value="1"/>
</dbReference>
<feature type="domain" description="ZU5" evidence="9">
    <location>
        <begin position="222"/>
        <end position="369"/>
    </location>
</feature>
<dbReference type="OrthoDB" id="5980134at2759"/>
<keyword evidence="6" id="KW-0393">Immunoglobulin domain</keyword>
<dbReference type="EMBL" id="MU825402">
    <property type="protein sequence ID" value="KAJ7392171.1"/>
    <property type="molecule type" value="Genomic_DNA"/>
</dbReference>
<dbReference type="InterPro" id="IPR033772">
    <property type="entry name" value="UPA"/>
</dbReference>
<dbReference type="InterPro" id="IPR011029">
    <property type="entry name" value="DEATH-like_dom_sf"/>
</dbReference>
<dbReference type="Pfam" id="PF17217">
    <property type="entry name" value="UPA"/>
    <property type="match status" value="1"/>
</dbReference>
<dbReference type="Gene3D" id="1.10.533.10">
    <property type="entry name" value="Death Domain, Fas"/>
    <property type="match status" value="1"/>
</dbReference>
<proteinExistence type="inferred from homology"/>
<keyword evidence="4 6" id="KW-1133">Transmembrane helix</keyword>
<feature type="region of interest" description="Disordered" evidence="7">
    <location>
        <begin position="178"/>
        <end position="201"/>
    </location>
</feature>
<evidence type="ECO:0000256" key="2">
    <source>
        <dbReference type="ARBA" id="ARBA00009844"/>
    </source>
</evidence>
<feature type="compositionally biased region" description="Polar residues" evidence="7">
    <location>
        <begin position="191"/>
        <end position="201"/>
    </location>
</feature>
<dbReference type="SMART" id="SM00218">
    <property type="entry name" value="ZU5"/>
    <property type="match status" value="1"/>
</dbReference>
<gene>
    <name evidence="10" type="primary">UNC5C_1</name>
    <name evidence="10" type="ORF">OS493_013543</name>
</gene>
<dbReference type="PROSITE" id="PS51145">
    <property type="entry name" value="ZU5"/>
    <property type="match status" value="1"/>
</dbReference>
<reference evidence="10" key="1">
    <citation type="submission" date="2023-01" db="EMBL/GenBank/DDBJ databases">
        <title>Genome assembly of the deep-sea coral Lophelia pertusa.</title>
        <authorList>
            <person name="Herrera S."/>
            <person name="Cordes E."/>
        </authorList>
    </citation>
    <scope>NUCLEOTIDE SEQUENCE</scope>
    <source>
        <strain evidence="10">USNM1676648</strain>
        <tissue evidence="10">Polyp</tissue>
    </source>
</reference>
<dbReference type="InterPro" id="IPR000906">
    <property type="entry name" value="ZU5_dom"/>
</dbReference>
<dbReference type="GO" id="GO:0005886">
    <property type="term" value="C:plasma membrane"/>
    <property type="evidence" value="ECO:0007669"/>
    <property type="project" value="UniProtKB-SubCell"/>
</dbReference>
<keyword evidence="6 10" id="KW-0675">Receptor</keyword>
<evidence type="ECO:0000256" key="1">
    <source>
        <dbReference type="ARBA" id="ARBA00004167"/>
    </source>
</evidence>
<keyword evidence="5 6" id="KW-0472">Membrane</keyword>
<comment type="function">
    <text evidence="6">Receptor for netrin required for axon guidance. Mediates axon repulsion of neuronal growth cones in the developing nervous system upon ligand binding.</text>
</comment>
<keyword evidence="11" id="KW-1185">Reference proteome</keyword>
<dbReference type="SMART" id="SM00005">
    <property type="entry name" value="DEATH"/>
    <property type="match status" value="1"/>
</dbReference>
<dbReference type="Proteomes" id="UP001163046">
    <property type="component" value="Unassembled WGS sequence"/>
</dbReference>
<evidence type="ECO:0000256" key="4">
    <source>
        <dbReference type="ARBA" id="ARBA00022989"/>
    </source>
</evidence>
<comment type="subcellular location">
    <subcellularLocation>
        <location evidence="6">Cell membrane</location>
        <topology evidence="6">Single-pass type I membrane protein</topology>
    </subcellularLocation>
    <subcellularLocation>
        <location evidence="1">Membrane</location>
        <topology evidence="1">Single-pass membrane protein</topology>
    </subcellularLocation>
</comment>
<accession>A0A9X0DA51</accession>
<keyword evidence="6" id="KW-0217">Developmental protein</keyword>
<name>A0A9X0DA51_9CNID</name>
<keyword evidence="3 6" id="KW-0812">Transmembrane</keyword>
<dbReference type="InterPro" id="IPR000488">
    <property type="entry name" value="Death_dom"/>
</dbReference>
<dbReference type="Pfam" id="PF00791">
    <property type="entry name" value="ZU5"/>
    <property type="match status" value="1"/>
</dbReference>
<comment type="similarity">
    <text evidence="2 6">Belongs to the unc-5 family.</text>
</comment>
<dbReference type="SUPFAM" id="SSF47986">
    <property type="entry name" value="DEATH domain"/>
    <property type="match status" value="1"/>
</dbReference>